<dbReference type="Proteomes" id="UP000799539">
    <property type="component" value="Unassembled WGS sequence"/>
</dbReference>
<evidence type="ECO:0000259" key="1">
    <source>
        <dbReference type="Pfam" id="PF24864"/>
    </source>
</evidence>
<sequence>MVTIAIRDEHYRDPEDLTTRENLLGLPLTCKQICFSYAETIDTLYTRPTFCFMQAEQIVPFHERLSPERWNAITSIEFNSGLYHRMRKLEPDLPLDLPPHPGFAHRPDAWHDFWTLVNTMQGLERVIIRNTPLGYGLAMLSALTQVQKRMEVFDIYLTETQCLCDPADVDLKTAQFNLILPSGQRYVADPPLSGPAGSYGGVMERLHQIWWQT</sequence>
<dbReference type="EMBL" id="ML992663">
    <property type="protein sequence ID" value="KAF2217090.1"/>
    <property type="molecule type" value="Genomic_DNA"/>
</dbReference>
<evidence type="ECO:0000313" key="3">
    <source>
        <dbReference type="Proteomes" id="UP000799539"/>
    </source>
</evidence>
<dbReference type="AlphaFoldDB" id="A0A6A6FV06"/>
<dbReference type="PANTHER" id="PTHR38790">
    <property type="entry name" value="2EXR DOMAIN-CONTAINING PROTEIN-RELATED"/>
    <property type="match status" value="1"/>
</dbReference>
<name>A0A6A6FV06_9PEZI</name>
<keyword evidence="3" id="KW-1185">Reference proteome</keyword>
<evidence type="ECO:0000313" key="2">
    <source>
        <dbReference type="EMBL" id="KAF2217090.1"/>
    </source>
</evidence>
<reference evidence="2" key="1">
    <citation type="journal article" date="2020" name="Stud. Mycol.">
        <title>101 Dothideomycetes genomes: a test case for predicting lifestyles and emergence of pathogens.</title>
        <authorList>
            <person name="Haridas S."/>
            <person name="Albert R."/>
            <person name="Binder M."/>
            <person name="Bloem J."/>
            <person name="Labutti K."/>
            <person name="Salamov A."/>
            <person name="Andreopoulos B."/>
            <person name="Baker S."/>
            <person name="Barry K."/>
            <person name="Bills G."/>
            <person name="Bluhm B."/>
            <person name="Cannon C."/>
            <person name="Castanera R."/>
            <person name="Culley D."/>
            <person name="Daum C."/>
            <person name="Ezra D."/>
            <person name="Gonzalez J."/>
            <person name="Henrissat B."/>
            <person name="Kuo A."/>
            <person name="Liang C."/>
            <person name="Lipzen A."/>
            <person name="Lutzoni F."/>
            <person name="Magnuson J."/>
            <person name="Mondo S."/>
            <person name="Nolan M."/>
            <person name="Ohm R."/>
            <person name="Pangilinan J."/>
            <person name="Park H.-J."/>
            <person name="Ramirez L."/>
            <person name="Alfaro M."/>
            <person name="Sun H."/>
            <person name="Tritt A."/>
            <person name="Yoshinaga Y."/>
            <person name="Zwiers L.-H."/>
            <person name="Turgeon B."/>
            <person name="Goodwin S."/>
            <person name="Spatafora J."/>
            <person name="Crous P."/>
            <person name="Grigoriev I."/>
        </authorList>
    </citation>
    <scope>NUCLEOTIDE SEQUENCE</scope>
    <source>
        <strain evidence="2">SCOH1-5</strain>
    </source>
</reference>
<gene>
    <name evidence="2" type="ORF">CERZMDRAFT_81060</name>
</gene>
<organism evidence="2 3">
    <name type="scientific">Cercospora zeae-maydis SCOH1-5</name>
    <dbReference type="NCBI Taxonomy" id="717836"/>
    <lineage>
        <taxon>Eukaryota</taxon>
        <taxon>Fungi</taxon>
        <taxon>Dikarya</taxon>
        <taxon>Ascomycota</taxon>
        <taxon>Pezizomycotina</taxon>
        <taxon>Dothideomycetes</taxon>
        <taxon>Dothideomycetidae</taxon>
        <taxon>Mycosphaerellales</taxon>
        <taxon>Mycosphaerellaceae</taxon>
        <taxon>Cercospora</taxon>
    </lineage>
</organism>
<dbReference type="OrthoDB" id="4757095at2759"/>
<feature type="domain" description="DUF7730" evidence="1">
    <location>
        <begin position="19"/>
        <end position="128"/>
    </location>
</feature>
<dbReference type="InterPro" id="IPR056632">
    <property type="entry name" value="DUF7730"/>
</dbReference>
<accession>A0A6A6FV06</accession>
<proteinExistence type="predicted"/>
<dbReference type="Pfam" id="PF24864">
    <property type="entry name" value="DUF7730"/>
    <property type="match status" value="1"/>
</dbReference>
<protein>
    <recommendedName>
        <fullName evidence="1">DUF7730 domain-containing protein</fullName>
    </recommendedName>
</protein>